<evidence type="ECO:0000313" key="1">
    <source>
        <dbReference type="EMBL" id="KTT71875.1"/>
    </source>
</evidence>
<reference evidence="1 2" key="1">
    <citation type="journal article" date="2016" name="Front. Microbiol.">
        <title>Genomic Resource of Rice Seed Associated Bacteria.</title>
        <authorList>
            <person name="Midha S."/>
            <person name="Bansal K."/>
            <person name="Sharma S."/>
            <person name="Kumar N."/>
            <person name="Patil P.P."/>
            <person name="Chaudhry V."/>
            <person name="Patil P.B."/>
        </authorList>
    </citation>
    <scope>NUCLEOTIDE SEQUENCE [LARGE SCALE GENOMIC DNA]</scope>
    <source>
        <strain evidence="1 2">NS334</strain>
    </source>
</reference>
<evidence type="ECO:0000313" key="2">
    <source>
        <dbReference type="Proteomes" id="UP000074310"/>
    </source>
</evidence>
<dbReference type="Gene3D" id="3.30.420.310">
    <property type="entry name" value="2-keto-3-deoxy-galactonokinase, C-terminal domain"/>
    <property type="match status" value="1"/>
</dbReference>
<dbReference type="EMBL" id="LDTB01000034">
    <property type="protein sequence ID" value="KTT71875.1"/>
    <property type="molecule type" value="Genomic_DNA"/>
</dbReference>
<dbReference type="RefSeq" id="WP_083500386.1">
    <property type="nucleotide sequence ID" value="NZ_LDTB01000034.1"/>
</dbReference>
<organism evidence="1 2">
    <name type="scientific">Sphingomonas endophytica</name>
    <dbReference type="NCBI Taxonomy" id="869719"/>
    <lineage>
        <taxon>Bacteria</taxon>
        <taxon>Pseudomonadati</taxon>
        <taxon>Pseudomonadota</taxon>
        <taxon>Alphaproteobacteria</taxon>
        <taxon>Sphingomonadales</taxon>
        <taxon>Sphingomonadaceae</taxon>
        <taxon>Sphingomonas</taxon>
    </lineage>
</organism>
<dbReference type="Gene3D" id="3.30.420.300">
    <property type="entry name" value="2-keto-3-deoxy-galactonokinase, substrate binding domain"/>
    <property type="match status" value="1"/>
</dbReference>
<comment type="caution">
    <text evidence="1">The sequence shown here is derived from an EMBL/GenBank/DDBJ whole genome shotgun (WGS) entry which is preliminary data.</text>
</comment>
<dbReference type="Proteomes" id="UP000074310">
    <property type="component" value="Unassembled WGS sequence"/>
</dbReference>
<name>A0A147I238_9SPHN</name>
<dbReference type="InterPro" id="IPR042258">
    <property type="entry name" value="DGOK_N"/>
</dbReference>
<sequence>MTGDYIAIDWGTTNRRAWRMSADGVAGDVLKDGRGVLSLQPNDYPNEFAAIRARLGELPVIAAGMVGSNRGWREVSYVDAPADLATLARSAFRDEKTGVSVIPGVALRGGEEIGARADVMRGEEVQVLGAIAAGLAPDAALFCQPGTHNKWIATTAGRVTDIATALTGELFALLRGHGILSGMLDGAVEDGAAFRDGLSRGAGARDLTVALFEVRARVLLGRLAPQEAAAFASGVLIGADVGARDDLDGREVQLLAGGALADLYAAAITHCGGRPVTLDSERAFACGIHRLWELIR</sequence>
<accession>A0A147I238</accession>
<dbReference type="PATRIC" id="fig|869719.3.peg.1834"/>
<dbReference type="AlphaFoldDB" id="A0A147I238"/>
<keyword evidence="1" id="KW-0808">Transferase</keyword>
<keyword evidence="1" id="KW-0418">Kinase</keyword>
<dbReference type="InterPro" id="IPR042257">
    <property type="entry name" value="DGOK_C"/>
</dbReference>
<dbReference type="Pfam" id="PF05035">
    <property type="entry name" value="DGOK"/>
    <property type="match status" value="1"/>
</dbReference>
<gene>
    <name evidence="1" type="ORF">NS334_09855</name>
</gene>
<dbReference type="GO" id="GO:0008671">
    <property type="term" value="F:2-dehydro-3-deoxygalactonokinase activity"/>
    <property type="evidence" value="ECO:0007669"/>
    <property type="project" value="InterPro"/>
</dbReference>
<protein>
    <submittedName>
        <fullName evidence="1">2-oxo-3-deoxygalactonate kinase</fullName>
    </submittedName>
</protein>
<proteinExistence type="predicted"/>
<keyword evidence="2" id="KW-1185">Reference proteome</keyword>
<dbReference type="GO" id="GO:0034194">
    <property type="term" value="P:D-galactonate catabolic process"/>
    <property type="evidence" value="ECO:0007669"/>
    <property type="project" value="InterPro"/>
</dbReference>
<dbReference type="InterPro" id="IPR007729">
    <property type="entry name" value="DGOK"/>
</dbReference>